<evidence type="ECO:0000256" key="7">
    <source>
        <dbReference type="SAM" id="SignalP"/>
    </source>
</evidence>
<dbReference type="RefSeq" id="WP_173130273.1">
    <property type="nucleotide sequence ID" value="NZ_JABRWJ010000009.1"/>
</dbReference>
<evidence type="ECO:0000256" key="4">
    <source>
        <dbReference type="ARBA" id="ARBA00022764"/>
    </source>
</evidence>
<proteinExistence type="predicted"/>
<gene>
    <name evidence="9" type="ORF">HLB44_27095</name>
</gene>
<evidence type="ECO:0000256" key="2">
    <source>
        <dbReference type="ARBA" id="ARBA00022448"/>
    </source>
</evidence>
<evidence type="ECO:0000256" key="5">
    <source>
        <dbReference type="ARBA" id="ARBA00022982"/>
    </source>
</evidence>
<keyword evidence="2" id="KW-0813">Transport</keyword>
<dbReference type="Proteomes" id="UP000737171">
    <property type="component" value="Unassembled WGS sequence"/>
</dbReference>
<feature type="chain" id="PRO_5046757670" evidence="7">
    <location>
        <begin position="20"/>
        <end position="104"/>
    </location>
</feature>
<accession>A0ABX2EPV1</accession>
<dbReference type="PANTHER" id="PTHR36507:SF1">
    <property type="entry name" value="BLL1555 PROTEIN"/>
    <property type="match status" value="1"/>
</dbReference>
<dbReference type="PRINTS" id="PR00156">
    <property type="entry name" value="COPPERBLUE"/>
</dbReference>
<evidence type="ECO:0000256" key="6">
    <source>
        <dbReference type="ARBA" id="ARBA00023008"/>
    </source>
</evidence>
<evidence type="ECO:0000259" key="8">
    <source>
        <dbReference type="Pfam" id="PF00127"/>
    </source>
</evidence>
<keyword evidence="7" id="KW-0732">Signal</keyword>
<protein>
    <submittedName>
        <fullName evidence="9">Cupredoxin domain-containing protein</fullName>
    </submittedName>
</protein>
<keyword evidence="6" id="KW-0186">Copper</keyword>
<keyword evidence="5" id="KW-0249">Electron transport</keyword>
<organism evidence="9 10">
    <name type="scientific">Pseudaquabacterium terrae</name>
    <dbReference type="NCBI Taxonomy" id="2732868"/>
    <lineage>
        <taxon>Bacteria</taxon>
        <taxon>Pseudomonadati</taxon>
        <taxon>Pseudomonadota</taxon>
        <taxon>Betaproteobacteria</taxon>
        <taxon>Burkholderiales</taxon>
        <taxon>Sphaerotilaceae</taxon>
        <taxon>Pseudaquabacterium</taxon>
    </lineage>
</organism>
<dbReference type="InterPro" id="IPR000923">
    <property type="entry name" value="BlueCu_1"/>
</dbReference>
<dbReference type="EMBL" id="JABRWJ010000009">
    <property type="protein sequence ID" value="NRF70677.1"/>
    <property type="molecule type" value="Genomic_DNA"/>
</dbReference>
<feature type="signal peptide" evidence="7">
    <location>
        <begin position="1"/>
        <end position="19"/>
    </location>
</feature>
<dbReference type="Pfam" id="PF00127">
    <property type="entry name" value="Copper-bind"/>
    <property type="match status" value="1"/>
</dbReference>
<reference evidence="9 10" key="1">
    <citation type="submission" date="2020-05" db="EMBL/GenBank/DDBJ databases">
        <title>Aquincola sp. isolate from soil.</title>
        <authorList>
            <person name="Han J."/>
            <person name="Kim D.-U."/>
        </authorList>
    </citation>
    <scope>NUCLEOTIDE SEQUENCE [LARGE SCALE GENOMIC DNA]</scope>
    <source>
        <strain evidence="9 10">S2</strain>
    </source>
</reference>
<comment type="subcellular location">
    <subcellularLocation>
        <location evidence="1">Periplasm</location>
    </subcellularLocation>
</comment>
<sequence length="104" mass="11174">MKNLLITGLLSLLPFAAGAAEHVVTQKDKAFSAKTLSIKVGDKVTFRNDDAFSHNVFSLSDAMPFDLGTYANGQAKSVTYAKAGKFEIECAIHPDMRLVISVAP</sequence>
<evidence type="ECO:0000256" key="3">
    <source>
        <dbReference type="ARBA" id="ARBA00022723"/>
    </source>
</evidence>
<comment type="caution">
    <text evidence="9">The sequence shown here is derived from an EMBL/GenBank/DDBJ whole genome shotgun (WGS) entry which is preliminary data.</text>
</comment>
<evidence type="ECO:0000313" key="9">
    <source>
        <dbReference type="EMBL" id="NRF70677.1"/>
    </source>
</evidence>
<feature type="domain" description="Blue (type 1) copper" evidence="8">
    <location>
        <begin position="24"/>
        <end position="98"/>
    </location>
</feature>
<dbReference type="SUPFAM" id="SSF49503">
    <property type="entry name" value="Cupredoxins"/>
    <property type="match status" value="1"/>
</dbReference>
<keyword evidence="10" id="KW-1185">Reference proteome</keyword>
<evidence type="ECO:0000256" key="1">
    <source>
        <dbReference type="ARBA" id="ARBA00004418"/>
    </source>
</evidence>
<dbReference type="InterPro" id="IPR052721">
    <property type="entry name" value="ET_Amicyanin"/>
</dbReference>
<keyword evidence="3" id="KW-0479">Metal-binding</keyword>
<evidence type="ECO:0000313" key="10">
    <source>
        <dbReference type="Proteomes" id="UP000737171"/>
    </source>
</evidence>
<dbReference type="InterPro" id="IPR001235">
    <property type="entry name" value="Copper_blue_Plastocyanin"/>
</dbReference>
<dbReference type="InterPro" id="IPR008972">
    <property type="entry name" value="Cupredoxin"/>
</dbReference>
<dbReference type="Gene3D" id="2.60.40.420">
    <property type="entry name" value="Cupredoxins - blue copper proteins"/>
    <property type="match status" value="1"/>
</dbReference>
<keyword evidence="4" id="KW-0574">Periplasm</keyword>
<name>A0ABX2EPV1_9BURK</name>
<dbReference type="PANTHER" id="PTHR36507">
    <property type="entry name" value="BLL1555 PROTEIN"/>
    <property type="match status" value="1"/>
</dbReference>